<evidence type="ECO:0000256" key="2">
    <source>
        <dbReference type="ARBA" id="ARBA00022448"/>
    </source>
</evidence>
<dbReference type="SUPFAM" id="SSF82866">
    <property type="entry name" value="Multidrug efflux transporter AcrB transmembrane domain"/>
    <property type="match status" value="2"/>
</dbReference>
<sequence length="1043" mass="113963">MASLSSISIKRPVLAIVMSITIIVFGIIGISFLGVREYPSVDPPIVNVSTSYTGANSETIESEITEPLEESINGIAGIRTLTSSSREGSSNITVEFNLGVDMEAAANDVRDRVARAQRRLPDNADPPTVSKADADANPIIFVGIKSPTRSLLDISAIAQDVFKERLQTIPGVSSVDIWGEKRYSMRLWLDPDKLAALNVTPIEVQNALVRQNLELPSGRIEGSTTELSVRTMGRISTPEEFNNLIVREDADRLIRFSDIGHAELAPENEKSILRRDGIPMVGVVLIPQPGSNQVEIADEFYVRLEQIKKDLPEDLEVVIGFDNTQYIRASISEVKETIFVAFGLVVIIIFLFLRDWRSTVIPVVAIPVSLIGAFFIMYLMDFSINVLTLLGIVLAIGLVVDDAIVMLENIYARIEAGQQPMKAAKKGSQEIYFAIISTTVALAAVFMPVIFLEGITGRLFREFGIVVAGSVIISSFVSLTLTPMMCSRMLKHRERPNWFYRKTEPFFTSLTNGYRSSLESFMRVRWVAFVIIVVAAVAIYLFMTTLPSELAPDEDRNGLRISVTGPEGASYEFMDDYMGELTQLVNDSIKGIDNMVAMTSPGFAGGGSNSGFLRVKLVDADKRSQSQQEIVEEIGRLTNQLTGARAFASGDKGLGGGRGAGQPVQFVVQSPDGSKLREIVPQIMDLARQDPTFGFVDVNLKFNKPELRVEINREKAQAMGVSVRDVAQTLQAGLSGQRFGYFIKDGKQYQVIGQVARENRSAPIDLRSLYVKNNAGQLIQLDNLIELSEESASPQLYRFNRFASATFSASLAKGKTISHGIEAMDAIADKVLDDTYQTSLAGQSRDFSESSSSLLFAFILALGLIYLALSAQFESFRDPVIIMFTVPLALAGALLSIWYFGETLNIFSQIGMIMLVGLVTKNGILLVEFANQRKEAGLTKLEAATDAAVQRFRPILMTSMSTILGTLPIALALGAGAESRVSMGIAVVGGLIFATGLTLYVIPAVYSFFSSAEANVARMADDDDAEDEEAPKVTHQPEPAYIK</sequence>
<keyword evidence="2" id="KW-0813">Transport</keyword>
<organism evidence="10 11">
    <name type="scientific">Pontibacter cellulosilyticus</name>
    <dbReference type="NCBI Taxonomy" id="1720253"/>
    <lineage>
        <taxon>Bacteria</taxon>
        <taxon>Pseudomonadati</taxon>
        <taxon>Bacteroidota</taxon>
        <taxon>Cytophagia</taxon>
        <taxon>Cytophagales</taxon>
        <taxon>Hymenobacteraceae</taxon>
        <taxon>Pontibacter</taxon>
    </lineage>
</organism>
<feature type="transmembrane region" description="Helical" evidence="9">
    <location>
        <begin position="906"/>
        <end position="927"/>
    </location>
</feature>
<comment type="subcellular location">
    <subcellularLocation>
        <location evidence="1">Cell inner membrane</location>
        <topology evidence="1">Multi-pass membrane protein</topology>
    </subcellularLocation>
</comment>
<feature type="transmembrane region" description="Helical" evidence="9">
    <location>
        <begin position="463"/>
        <end position="486"/>
    </location>
</feature>
<dbReference type="PANTHER" id="PTHR32063:SF28">
    <property type="entry name" value="BLR2861 PROTEIN"/>
    <property type="match status" value="1"/>
</dbReference>
<dbReference type="EMBL" id="JACRVF010000003">
    <property type="protein sequence ID" value="MBC5993527.1"/>
    <property type="molecule type" value="Genomic_DNA"/>
</dbReference>
<reference evidence="10" key="1">
    <citation type="submission" date="2020-08" db="EMBL/GenBank/DDBJ databases">
        <title>Pontibacter sp. SD6 16S ribosomal RNA gene Genome sequencing and assembly.</title>
        <authorList>
            <person name="Kang M."/>
        </authorList>
    </citation>
    <scope>NUCLEOTIDE SEQUENCE</scope>
    <source>
        <strain evidence="10">SD6</strain>
    </source>
</reference>
<evidence type="ECO:0000256" key="9">
    <source>
        <dbReference type="SAM" id="Phobius"/>
    </source>
</evidence>
<evidence type="ECO:0000256" key="3">
    <source>
        <dbReference type="ARBA" id="ARBA00022475"/>
    </source>
</evidence>
<evidence type="ECO:0000256" key="7">
    <source>
        <dbReference type="ARBA" id="ARBA00023136"/>
    </source>
</evidence>
<dbReference type="Gene3D" id="3.30.70.1430">
    <property type="entry name" value="Multidrug efflux transporter AcrB pore domain"/>
    <property type="match status" value="2"/>
</dbReference>
<evidence type="ECO:0000313" key="11">
    <source>
        <dbReference type="Proteomes" id="UP000603640"/>
    </source>
</evidence>
<dbReference type="SUPFAM" id="SSF82693">
    <property type="entry name" value="Multidrug efflux transporter AcrB pore domain, PN1, PN2, PC1 and PC2 subdomains"/>
    <property type="match status" value="3"/>
</dbReference>
<keyword evidence="6 9" id="KW-1133">Transmembrane helix</keyword>
<evidence type="ECO:0000313" key="10">
    <source>
        <dbReference type="EMBL" id="MBC5993527.1"/>
    </source>
</evidence>
<evidence type="ECO:0000256" key="8">
    <source>
        <dbReference type="SAM" id="MobiDB-lite"/>
    </source>
</evidence>
<feature type="transmembrane region" description="Helical" evidence="9">
    <location>
        <begin position="854"/>
        <end position="873"/>
    </location>
</feature>
<comment type="caution">
    <text evidence="10">The sequence shown here is derived from an EMBL/GenBank/DDBJ whole genome shotgun (WGS) entry which is preliminary data.</text>
</comment>
<dbReference type="RefSeq" id="WP_187067551.1">
    <property type="nucleotide sequence ID" value="NZ_JACRVF010000003.1"/>
</dbReference>
<evidence type="ECO:0000256" key="6">
    <source>
        <dbReference type="ARBA" id="ARBA00022989"/>
    </source>
</evidence>
<dbReference type="PRINTS" id="PR00702">
    <property type="entry name" value="ACRIFLAVINRP"/>
</dbReference>
<feature type="transmembrane region" description="Helical" evidence="9">
    <location>
        <begin position="524"/>
        <end position="543"/>
    </location>
</feature>
<dbReference type="InterPro" id="IPR027463">
    <property type="entry name" value="AcrB_DN_DC_subdom"/>
</dbReference>
<feature type="transmembrane region" description="Helical" evidence="9">
    <location>
        <begin position="880"/>
        <end position="900"/>
    </location>
</feature>
<dbReference type="Gene3D" id="3.30.70.1320">
    <property type="entry name" value="Multidrug efflux transporter AcrB pore domain like"/>
    <property type="match status" value="1"/>
</dbReference>
<keyword evidence="7 9" id="KW-0472">Membrane</keyword>
<feature type="region of interest" description="Disordered" evidence="8">
    <location>
        <begin position="1020"/>
        <end position="1043"/>
    </location>
</feature>
<dbReference type="Pfam" id="PF00873">
    <property type="entry name" value="ACR_tran"/>
    <property type="match status" value="1"/>
</dbReference>
<gene>
    <name evidence="10" type="ORF">H8S84_11830</name>
</gene>
<feature type="transmembrane region" description="Helical" evidence="9">
    <location>
        <begin position="386"/>
        <end position="410"/>
    </location>
</feature>
<dbReference type="GO" id="GO:0005886">
    <property type="term" value="C:plasma membrane"/>
    <property type="evidence" value="ECO:0007669"/>
    <property type="project" value="UniProtKB-SubCell"/>
</dbReference>
<feature type="transmembrane region" description="Helical" evidence="9">
    <location>
        <begin position="12"/>
        <end position="35"/>
    </location>
</feature>
<dbReference type="FunFam" id="1.20.1640.10:FF:000001">
    <property type="entry name" value="Efflux pump membrane transporter"/>
    <property type="match status" value="1"/>
</dbReference>
<proteinExistence type="predicted"/>
<evidence type="ECO:0000256" key="4">
    <source>
        <dbReference type="ARBA" id="ARBA00022519"/>
    </source>
</evidence>
<dbReference type="InterPro" id="IPR001036">
    <property type="entry name" value="Acrflvin-R"/>
</dbReference>
<feature type="transmembrane region" description="Helical" evidence="9">
    <location>
        <begin position="955"/>
        <end position="977"/>
    </location>
</feature>
<keyword evidence="3" id="KW-1003">Cell membrane</keyword>
<dbReference type="Gene3D" id="3.30.2090.10">
    <property type="entry name" value="Multidrug efflux transporter AcrB TolC docking domain, DN and DC subdomains"/>
    <property type="match status" value="2"/>
</dbReference>
<feature type="transmembrane region" description="Helical" evidence="9">
    <location>
        <begin position="360"/>
        <end position="380"/>
    </location>
</feature>
<evidence type="ECO:0000256" key="5">
    <source>
        <dbReference type="ARBA" id="ARBA00022692"/>
    </source>
</evidence>
<feature type="transmembrane region" description="Helical" evidence="9">
    <location>
        <begin position="431"/>
        <end position="451"/>
    </location>
</feature>
<feature type="transmembrane region" description="Helical" evidence="9">
    <location>
        <begin position="983"/>
        <end position="1009"/>
    </location>
</feature>
<dbReference type="FunFam" id="3.30.70.1430:FF:000001">
    <property type="entry name" value="Efflux pump membrane transporter"/>
    <property type="match status" value="1"/>
</dbReference>
<evidence type="ECO:0000256" key="1">
    <source>
        <dbReference type="ARBA" id="ARBA00004429"/>
    </source>
</evidence>
<dbReference type="Proteomes" id="UP000603640">
    <property type="component" value="Unassembled WGS sequence"/>
</dbReference>
<dbReference type="SUPFAM" id="SSF82714">
    <property type="entry name" value="Multidrug efflux transporter AcrB TolC docking domain, DN and DC subdomains"/>
    <property type="match status" value="2"/>
</dbReference>
<name>A0A923N9T6_9BACT</name>
<dbReference type="PANTHER" id="PTHR32063">
    <property type="match status" value="1"/>
</dbReference>
<dbReference type="GO" id="GO:0042910">
    <property type="term" value="F:xenobiotic transmembrane transporter activity"/>
    <property type="evidence" value="ECO:0007669"/>
    <property type="project" value="TreeGrafter"/>
</dbReference>
<dbReference type="Gene3D" id="3.30.70.1440">
    <property type="entry name" value="Multidrug efflux transporter AcrB pore domain"/>
    <property type="match status" value="1"/>
</dbReference>
<feature type="transmembrane region" description="Helical" evidence="9">
    <location>
        <begin position="337"/>
        <end position="353"/>
    </location>
</feature>
<accession>A0A923N9T6</accession>
<keyword evidence="11" id="KW-1185">Reference proteome</keyword>
<dbReference type="AlphaFoldDB" id="A0A923N9T6"/>
<protein>
    <submittedName>
        <fullName evidence="10">Efflux RND transporter permease subunit</fullName>
    </submittedName>
</protein>
<dbReference type="Gene3D" id="1.20.1640.10">
    <property type="entry name" value="Multidrug efflux transporter AcrB transmembrane domain"/>
    <property type="match status" value="2"/>
</dbReference>
<keyword evidence="4" id="KW-0997">Cell inner membrane</keyword>
<keyword evidence="5 9" id="KW-0812">Transmembrane</keyword>